<dbReference type="PROSITE" id="PS00648">
    <property type="entry name" value="RIBONUCLEASE_P"/>
    <property type="match status" value="1"/>
</dbReference>
<dbReference type="SUPFAM" id="SSF54211">
    <property type="entry name" value="Ribosomal protein S5 domain 2-like"/>
    <property type="match status" value="1"/>
</dbReference>
<keyword evidence="6 7" id="KW-0694">RNA-binding</keyword>
<sequence length="121" mass="12366">MLPAAHRLTRPAGFTRAVRGGRRSGTRTVVVHLAAPEGPSAAPAEIGLVVSRAVGGAVVRNRVKRRLRHLLRERCAGLPAGAVLVVRALPASAAASYDGLGRDLDTALGRVARPAPAGASA</sequence>
<evidence type="ECO:0000256" key="7">
    <source>
        <dbReference type="HAMAP-Rule" id="MF_00227"/>
    </source>
</evidence>
<evidence type="ECO:0000256" key="1">
    <source>
        <dbReference type="ARBA" id="ARBA00002663"/>
    </source>
</evidence>
<evidence type="ECO:0000256" key="8">
    <source>
        <dbReference type="NCBIfam" id="TIGR00188"/>
    </source>
</evidence>
<accession>A0ABN2NXW9</accession>
<comment type="function">
    <text evidence="1 7">RNaseP catalyzes the removal of the 5'-leader sequence from pre-tRNA to produce the mature 5'-terminus. It can also cleave other RNA substrates such as 4.5S RNA. The protein component plays an auxiliary but essential role in vivo by binding to the 5'-leader sequence and broadening the substrate specificity of the ribozyme.</text>
</comment>
<dbReference type="EMBL" id="BAAAMY010000001">
    <property type="protein sequence ID" value="GAA1905925.1"/>
    <property type="molecule type" value="Genomic_DNA"/>
</dbReference>
<keyword evidence="4 7" id="KW-0255">Endonuclease</keyword>
<name>A0ABN2NXW9_9ACTN</name>
<dbReference type="RefSeq" id="WP_344002803.1">
    <property type="nucleotide sequence ID" value="NZ_BAAAMY010000001.1"/>
</dbReference>
<dbReference type="PANTHER" id="PTHR33992:SF1">
    <property type="entry name" value="RIBONUCLEASE P PROTEIN COMPONENT"/>
    <property type="match status" value="1"/>
</dbReference>
<dbReference type="Proteomes" id="UP001501612">
    <property type="component" value="Unassembled WGS sequence"/>
</dbReference>
<evidence type="ECO:0000313" key="9">
    <source>
        <dbReference type="EMBL" id="GAA1905925.1"/>
    </source>
</evidence>
<evidence type="ECO:0000256" key="5">
    <source>
        <dbReference type="ARBA" id="ARBA00022801"/>
    </source>
</evidence>
<evidence type="ECO:0000256" key="2">
    <source>
        <dbReference type="ARBA" id="ARBA00022694"/>
    </source>
</evidence>
<dbReference type="InterPro" id="IPR014721">
    <property type="entry name" value="Ribsml_uS5_D2-typ_fold_subgr"/>
</dbReference>
<comment type="subunit">
    <text evidence="7">Consists of a catalytic RNA component (M1 or rnpB) and a protein subunit.</text>
</comment>
<keyword evidence="3 7" id="KW-0540">Nuclease</keyword>
<evidence type="ECO:0000256" key="6">
    <source>
        <dbReference type="ARBA" id="ARBA00022884"/>
    </source>
</evidence>
<comment type="similarity">
    <text evidence="7">Belongs to the RnpA family.</text>
</comment>
<proteinExistence type="inferred from homology"/>
<dbReference type="HAMAP" id="MF_00227">
    <property type="entry name" value="RNase_P"/>
    <property type="match status" value="1"/>
</dbReference>
<keyword evidence="2 7" id="KW-0819">tRNA processing</keyword>
<dbReference type="InterPro" id="IPR020539">
    <property type="entry name" value="RNase_P_CS"/>
</dbReference>
<gene>
    <name evidence="7 9" type="primary">rnpA</name>
    <name evidence="9" type="ORF">GCM10009737_03420</name>
</gene>
<keyword evidence="5 7" id="KW-0378">Hydrolase</keyword>
<dbReference type="NCBIfam" id="TIGR00188">
    <property type="entry name" value="rnpA"/>
    <property type="match status" value="1"/>
</dbReference>
<dbReference type="PANTHER" id="PTHR33992">
    <property type="entry name" value="RIBONUCLEASE P PROTEIN COMPONENT"/>
    <property type="match status" value="1"/>
</dbReference>
<evidence type="ECO:0000313" key="10">
    <source>
        <dbReference type="Proteomes" id="UP001501612"/>
    </source>
</evidence>
<comment type="catalytic activity">
    <reaction evidence="7">
        <text>Endonucleolytic cleavage of RNA, removing 5'-extranucleotides from tRNA precursor.</text>
        <dbReference type="EC" id="3.1.26.5"/>
    </reaction>
</comment>
<protein>
    <recommendedName>
        <fullName evidence="7 8">Ribonuclease P protein component</fullName>
        <shortName evidence="7">RNase P protein</shortName>
        <shortName evidence="7">RNaseP protein</shortName>
        <ecNumber evidence="7 8">3.1.26.5</ecNumber>
    </recommendedName>
    <alternativeName>
        <fullName evidence="7">Protein C5</fullName>
    </alternativeName>
</protein>
<reference evidence="9 10" key="1">
    <citation type="journal article" date="2019" name="Int. J. Syst. Evol. Microbiol.">
        <title>The Global Catalogue of Microorganisms (GCM) 10K type strain sequencing project: providing services to taxonomists for standard genome sequencing and annotation.</title>
        <authorList>
            <consortium name="The Broad Institute Genomics Platform"/>
            <consortium name="The Broad Institute Genome Sequencing Center for Infectious Disease"/>
            <person name="Wu L."/>
            <person name="Ma J."/>
        </authorList>
    </citation>
    <scope>NUCLEOTIDE SEQUENCE [LARGE SCALE GENOMIC DNA]</scope>
    <source>
        <strain evidence="9 10">JCM 14046</strain>
    </source>
</reference>
<dbReference type="EC" id="3.1.26.5" evidence="7 8"/>
<dbReference type="InterPro" id="IPR020568">
    <property type="entry name" value="Ribosomal_Su5_D2-typ_SF"/>
</dbReference>
<evidence type="ECO:0000256" key="3">
    <source>
        <dbReference type="ARBA" id="ARBA00022722"/>
    </source>
</evidence>
<dbReference type="Pfam" id="PF00825">
    <property type="entry name" value="Ribonuclease_P"/>
    <property type="match status" value="1"/>
</dbReference>
<evidence type="ECO:0000256" key="4">
    <source>
        <dbReference type="ARBA" id="ARBA00022759"/>
    </source>
</evidence>
<organism evidence="9 10">
    <name type="scientific">Nocardioides lentus</name>
    <dbReference type="NCBI Taxonomy" id="338077"/>
    <lineage>
        <taxon>Bacteria</taxon>
        <taxon>Bacillati</taxon>
        <taxon>Actinomycetota</taxon>
        <taxon>Actinomycetes</taxon>
        <taxon>Propionibacteriales</taxon>
        <taxon>Nocardioidaceae</taxon>
        <taxon>Nocardioides</taxon>
    </lineage>
</organism>
<dbReference type="InterPro" id="IPR000100">
    <property type="entry name" value="RNase_P"/>
</dbReference>
<comment type="caution">
    <text evidence="9">The sequence shown here is derived from an EMBL/GenBank/DDBJ whole genome shotgun (WGS) entry which is preliminary data.</text>
</comment>
<dbReference type="Gene3D" id="3.30.230.10">
    <property type="match status" value="1"/>
</dbReference>
<keyword evidence="10" id="KW-1185">Reference proteome</keyword>